<dbReference type="Gene3D" id="3.90.226.10">
    <property type="entry name" value="2-enoyl-CoA Hydratase, Chain A, domain 1"/>
    <property type="match status" value="1"/>
</dbReference>
<dbReference type="InterPro" id="IPR036034">
    <property type="entry name" value="PDZ_sf"/>
</dbReference>
<keyword evidence="4 5" id="KW-0720">Serine protease</keyword>
<dbReference type="InterPro" id="IPR001478">
    <property type="entry name" value="PDZ"/>
</dbReference>
<evidence type="ECO:0000256" key="2">
    <source>
        <dbReference type="ARBA" id="ARBA00022670"/>
    </source>
</evidence>
<sequence>MTTTKWTLLWLFTIFGSGFVDSPENDAHVVYDSLDTLAEIMITVEANAASQAPPAKVVEGAIDGLLSQLDPHSNFYNAKRYRTLREDQAGSFYGIGIMVGYQNKQLTVISPLEGTPAAAAGIQAGDVIRKIDTQKTADMDLYDAIRLLRGAEGSRVRITLSRPRLEKEVEVEVFRAEIPSNNVRASFMLDEKTGYVALKDFGESAAAEVESAILQLQSAGMAQLVLDLRGNPGGLLPQAIAVSSLFVPGEKLVVSTEGRLTSANQKYFSEKSSIVKQTPLVVLIDRGSASASEIVAGAIQDHDRGLIIGVNSWGKGLVQSVFPIADGKKGLALTTARYFTPSGRNIQGSFESLEAYYNPKSSQKDYFEEGEPSQFRTVHGRTVVEVRGITPDVYLAFKETPSEVDALTDDHNAFFNFATTRPELYENPAIDWEADDALIDDFFTYLQQEKIPHDEAAKHRTEIQRKLTHQVLYIKDGKLAWRYLMKHDRHTRSALELFPKAEKLFQVYLGNEALDSEYTHSLKNYAKLKLSKEKETTKSLRP</sequence>
<feature type="domain" description="PDZ" evidence="6">
    <location>
        <begin position="81"/>
        <end position="151"/>
    </location>
</feature>
<proteinExistence type="inferred from homology"/>
<dbReference type="CDD" id="cd07560">
    <property type="entry name" value="Peptidase_S41_CPP"/>
    <property type="match status" value="1"/>
</dbReference>
<evidence type="ECO:0000256" key="5">
    <source>
        <dbReference type="RuleBase" id="RU004404"/>
    </source>
</evidence>
<dbReference type="GO" id="GO:0030288">
    <property type="term" value="C:outer membrane-bounded periplasmic space"/>
    <property type="evidence" value="ECO:0007669"/>
    <property type="project" value="TreeGrafter"/>
</dbReference>
<reference evidence="7" key="1">
    <citation type="submission" date="2021-03" db="EMBL/GenBank/DDBJ databases">
        <authorList>
            <person name="Wang G."/>
        </authorList>
    </citation>
    <scope>NUCLEOTIDE SEQUENCE</scope>
    <source>
        <strain evidence="7">KCTC 12899</strain>
    </source>
</reference>
<dbReference type="InterPro" id="IPR005151">
    <property type="entry name" value="Tail-specific_protease"/>
</dbReference>
<dbReference type="Pfam" id="PF17820">
    <property type="entry name" value="PDZ_6"/>
    <property type="match status" value="1"/>
</dbReference>
<dbReference type="AlphaFoldDB" id="A0A8J7Q695"/>
<dbReference type="GO" id="GO:0007165">
    <property type="term" value="P:signal transduction"/>
    <property type="evidence" value="ECO:0007669"/>
    <property type="project" value="TreeGrafter"/>
</dbReference>
<dbReference type="SUPFAM" id="SSF50156">
    <property type="entry name" value="PDZ domain-like"/>
    <property type="match status" value="1"/>
</dbReference>
<organism evidence="7 8">
    <name type="scientific">Acanthopleuribacter pedis</name>
    <dbReference type="NCBI Taxonomy" id="442870"/>
    <lineage>
        <taxon>Bacteria</taxon>
        <taxon>Pseudomonadati</taxon>
        <taxon>Acidobacteriota</taxon>
        <taxon>Holophagae</taxon>
        <taxon>Acanthopleuribacterales</taxon>
        <taxon>Acanthopleuribacteraceae</taxon>
        <taxon>Acanthopleuribacter</taxon>
    </lineage>
</organism>
<evidence type="ECO:0000256" key="1">
    <source>
        <dbReference type="ARBA" id="ARBA00009179"/>
    </source>
</evidence>
<dbReference type="SUPFAM" id="SSF52096">
    <property type="entry name" value="ClpP/crotonase"/>
    <property type="match status" value="1"/>
</dbReference>
<comment type="caution">
    <text evidence="7">The sequence shown here is derived from an EMBL/GenBank/DDBJ whole genome shotgun (WGS) entry which is preliminary data.</text>
</comment>
<dbReference type="Gene3D" id="3.30.750.44">
    <property type="match status" value="1"/>
</dbReference>
<evidence type="ECO:0000259" key="6">
    <source>
        <dbReference type="PROSITE" id="PS50106"/>
    </source>
</evidence>
<dbReference type="InterPro" id="IPR029045">
    <property type="entry name" value="ClpP/crotonase-like_dom_sf"/>
</dbReference>
<gene>
    <name evidence="7" type="ORF">J3U88_10330</name>
</gene>
<dbReference type="PANTHER" id="PTHR32060:SF30">
    <property type="entry name" value="CARBOXY-TERMINAL PROCESSING PROTEASE CTPA"/>
    <property type="match status" value="1"/>
</dbReference>
<accession>A0A8J7Q695</accession>
<dbReference type="SMART" id="SM00245">
    <property type="entry name" value="TSPc"/>
    <property type="match status" value="1"/>
</dbReference>
<dbReference type="NCBIfam" id="TIGR00225">
    <property type="entry name" value="prc"/>
    <property type="match status" value="1"/>
</dbReference>
<evidence type="ECO:0000256" key="4">
    <source>
        <dbReference type="ARBA" id="ARBA00022825"/>
    </source>
</evidence>
<dbReference type="FunFam" id="2.30.42.10:FF:000063">
    <property type="entry name" value="Peptidase, S41 family"/>
    <property type="match status" value="1"/>
</dbReference>
<dbReference type="Gene3D" id="2.30.42.10">
    <property type="match status" value="1"/>
</dbReference>
<dbReference type="InterPro" id="IPR004447">
    <property type="entry name" value="Peptidase_S41A"/>
</dbReference>
<keyword evidence="3 5" id="KW-0378">Hydrolase</keyword>
<dbReference type="PROSITE" id="PS50106">
    <property type="entry name" value="PDZ"/>
    <property type="match status" value="1"/>
</dbReference>
<dbReference type="EMBL" id="JAFREP010000007">
    <property type="protein sequence ID" value="MBO1318856.1"/>
    <property type="molecule type" value="Genomic_DNA"/>
</dbReference>
<evidence type="ECO:0000313" key="7">
    <source>
        <dbReference type="EMBL" id="MBO1318856.1"/>
    </source>
</evidence>
<dbReference type="Pfam" id="PF03572">
    <property type="entry name" value="Peptidase_S41"/>
    <property type="match status" value="1"/>
</dbReference>
<keyword evidence="2 5" id="KW-0645">Protease</keyword>
<dbReference type="GO" id="GO:0006508">
    <property type="term" value="P:proteolysis"/>
    <property type="evidence" value="ECO:0007669"/>
    <property type="project" value="UniProtKB-KW"/>
</dbReference>
<dbReference type="InterPro" id="IPR041489">
    <property type="entry name" value="PDZ_6"/>
</dbReference>
<protein>
    <submittedName>
        <fullName evidence="7">S41 family peptidase</fullName>
    </submittedName>
</protein>
<evidence type="ECO:0000256" key="3">
    <source>
        <dbReference type="ARBA" id="ARBA00022801"/>
    </source>
</evidence>
<dbReference type="Proteomes" id="UP000664417">
    <property type="component" value="Unassembled WGS sequence"/>
</dbReference>
<dbReference type="GO" id="GO:0008236">
    <property type="term" value="F:serine-type peptidase activity"/>
    <property type="evidence" value="ECO:0007669"/>
    <property type="project" value="UniProtKB-KW"/>
</dbReference>
<dbReference type="GO" id="GO:0004175">
    <property type="term" value="F:endopeptidase activity"/>
    <property type="evidence" value="ECO:0007669"/>
    <property type="project" value="TreeGrafter"/>
</dbReference>
<evidence type="ECO:0000313" key="8">
    <source>
        <dbReference type="Proteomes" id="UP000664417"/>
    </source>
</evidence>
<keyword evidence="8" id="KW-1185">Reference proteome</keyword>
<comment type="similarity">
    <text evidence="1 5">Belongs to the peptidase S41A family.</text>
</comment>
<dbReference type="PANTHER" id="PTHR32060">
    <property type="entry name" value="TAIL-SPECIFIC PROTEASE"/>
    <property type="match status" value="1"/>
</dbReference>
<dbReference type="SMART" id="SM00228">
    <property type="entry name" value="PDZ"/>
    <property type="match status" value="1"/>
</dbReference>
<dbReference type="CDD" id="cd06782">
    <property type="entry name" value="cpPDZ_CPP-like"/>
    <property type="match status" value="1"/>
</dbReference>
<name>A0A8J7Q695_9BACT</name>
<dbReference type="RefSeq" id="WP_207858674.1">
    <property type="nucleotide sequence ID" value="NZ_JAFREP010000007.1"/>
</dbReference>